<dbReference type="AlphaFoldDB" id="A0A5B7ISS2"/>
<dbReference type="EMBL" id="VSRR010063302">
    <property type="protein sequence ID" value="MPC83728.1"/>
    <property type="molecule type" value="Genomic_DNA"/>
</dbReference>
<dbReference type="SUPFAM" id="SSF52540">
    <property type="entry name" value="P-loop containing nucleoside triphosphate hydrolases"/>
    <property type="match status" value="1"/>
</dbReference>
<dbReference type="PANTHER" id="PTHR12381">
    <property type="entry name" value="HETEROGENEOUS NUCLEAR RIBONUCLEOPROTEIN U FAMILY MEMBER"/>
    <property type="match status" value="1"/>
</dbReference>
<dbReference type="PANTHER" id="PTHR12381:SF56">
    <property type="entry name" value="B30.2_SPRY DOMAIN-CONTAINING PROTEIN-RELATED"/>
    <property type="match status" value="1"/>
</dbReference>
<proteinExistence type="predicted"/>
<dbReference type="GO" id="GO:0005634">
    <property type="term" value="C:nucleus"/>
    <property type="evidence" value="ECO:0007669"/>
    <property type="project" value="TreeGrafter"/>
</dbReference>
<dbReference type="GO" id="GO:0000380">
    <property type="term" value="P:alternative mRNA splicing, via spliceosome"/>
    <property type="evidence" value="ECO:0007669"/>
    <property type="project" value="TreeGrafter"/>
</dbReference>
<dbReference type="OrthoDB" id="2121828at2759"/>
<reference evidence="1 2" key="1">
    <citation type="submission" date="2019-05" db="EMBL/GenBank/DDBJ databases">
        <title>Another draft genome of Portunus trituberculatus and its Hox gene families provides insights of decapod evolution.</title>
        <authorList>
            <person name="Jeong J.-H."/>
            <person name="Song I."/>
            <person name="Kim S."/>
            <person name="Choi T."/>
            <person name="Kim D."/>
            <person name="Ryu S."/>
            <person name="Kim W."/>
        </authorList>
    </citation>
    <scope>NUCLEOTIDE SEQUENCE [LARGE SCALE GENOMIC DNA]</scope>
    <source>
        <tissue evidence="1">Muscle</tissue>
    </source>
</reference>
<accession>A0A5B7ISS2</accession>
<protein>
    <submittedName>
        <fullName evidence="1">Heterogeneous nuclear ribonucleoprotein U-like protein 1</fullName>
    </submittedName>
</protein>
<comment type="caution">
    <text evidence="1">The sequence shown here is derived from an EMBL/GenBank/DDBJ whole genome shotgun (WGS) entry which is preliminary data.</text>
</comment>
<dbReference type="GO" id="GO:1990904">
    <property type="term" value="C:ribonucleoprotein complex"/>
    <property type="evidence" value="ECO:0007669"/>
    <property type="project" value="UniProtKB-KW"/>
</dbReference>
<evidence type="ECO:0000313" key="1">
    <source>
        <dbReference type="EMBL" id="MPC83728.1"/>
    </source>
</evidence>
<organism evidence="1 2">
    <name type="scientific">Portunus trituberculatus</name>
    <name type="common">Swimming crab</name>
    <name type="synonym">Neptunus trituberculatus</name>
    <dbReference type="NCBI Taxonomy" id="210409"/>
    <lineage>
        <taxon>Eukaryota</taxon>
        <taxon>Metazoa</taxon>
        <taxon>Ecdysozoa</taxon>
        <taxon>Arthropoda</taxon>
        <taxon>Crustacea</taxon>
        <taxon>Multicrustacea</taxon>
        <taxon>Malacostraca</taxon>
        <taxon>Eumalacostraca</taxon>
        <taxon>Eucarida</taxon>
        <taxon>Decapoda</taxon>
        <taxon>Pleocyemata</taxon>
        <taxon>Brachyura</taxon>
        <taxon>Eubrachyura</taxon>
        <taxon>Portunoidea</taxon>
        <taxon>Portunidae</taxon>
        <taxon>Portuninae</taxon>
        <taxon>Portunus</taxon>
    </lineage>
</organism>
<dbReference type="Pfam" id="PF13671">
    <property type="entry name" value="AAA_33"/>
    <property type="match status" value="1"/>
</dbReference>
<evidence type="ECO:0000313" key="2">
    <source>
        <dbReference type="Proteomes" id="UP000324222"/>
    </source>
</evidence>
<keyword evidence="2" id="KW-1185">Reference proteome</keyword>
<keyword evidence="1" id="KW-0687">Ribonucleoprotein</keyword>
<name>A0A5B7ISS2_PORTR</name>
<gene>
    <name evidence="1" type="primary">HNRNPUL1</name>
    <name evidence="1" type="ORF">E2C01_078444</name>
</gene>
<sequence length="158" mass="17777">MMVGLPAAGKTTWVEKYCRENLCKKYNVLGTNSLIDKMKVNGLPRRRNYAGRWDALIDRCTKCLNKLLELAYKRRRNFIVDQHVYGPPSGQLAWQGSAVLNDGSVADYSVVVLKVSVLEFSGRSIFAQVCYLVFFFLPPSQQLTISGKAAGKLFNIHL</sequence>
<dbReference type="Gene3D" id="3.40.50.300">
    <property type="entry name" value="P-loop containing nucleotide triphosphate hydrolases"/>
    <property type="match status" value="1"/>
</dbReference>
<dbReference type="GO" id="GO:0003723">
    <property type="term" value="F:RNA binding"/>
    <property type="evidence" value="ECO:0007669"/>
    <property type="project" value="TreeGrafter"/>
</dbReference>
<dbReference type="InterPro" id="IPR027417">
    <property type="entry name" value="P-loop_NTPase"/>
</dbReference>
<dbReference type="Proteomes" id="UP000324222">
    <property type="component" value="Unassembled WGS sequence"/>
</dbReference>